<dbReference type="InterPro" id="IPR006145">
    <property type="entry name" value="PsdUridine_synth_RsuA/RluA"/>
</dbReference>
<sequence length="233" mass="26011">MKTLADILFEQGFGTRHDCRSIVSAGAVEVEGRVADDPDERFDEDGMRFTYRGETWPVVEHAIIALYKPAGYECSMKPSAHPSVMTLLPGQLRRRNVQPVGRLDVDTTGLLLMTDDGALQHRLIHPKRHVPKVYEVTLKHPAAPDLCEKLTAGVVLDDDPKPVAAKAAELVTPTHLRMTLVQGKYHQVKRMVAACSNRVEALHRSAFGAYRLPEDMKPGEWRWILDRSEVLGG</sequence>
<dbReference type="SUPFAM" id="SSF55120">
    <property type="entry name" value="Pseudouridine synthase"/>
    <property type="match status" value="1"/>
</dbReference>
<feature type="domain" description="Pseudouridine synthase RsuA/RluA-like" evidence="8">
    <location>
        <begin position="63"/>
        <end position="194"/>
    </location>
</feature>
<dbReference type="InterPro" id="IPR000748">
    <property type="entry name" value="PsdUridine_synth_RsuA/RluB/E/F"/>
</dbReference>
<gene>
    <name evidence="10" type="ORF">HMPREF9440_00059</name>
</gene>
<dbReference type="GO" id="GO:0160136">
    <property type="term" value="F:16S rRNA pseudouridine(516) synthase activity"/>
    <property type="evidence" value="ECO:0007669"/>
    <property type="project" value="UniProtKB-EC"/>
</dbReference>
<evidence type="ECO:0000259" key="8">
    <source>
        <dbReference type="Pfam" id="PF00849"/>
    </source>
</evidence>
<evidence type="ECO:0000313" key="10">
    <source>
        <dbReference type="EMBL" id="EHY32597.1"/>
    </source>
</evidence>
<dbReference type="InterPro" id="IPR050343">
    <property type="entry name" value="RsuA_PseudoU_synthase"/>
</dbReference>
<reference evidence="10 11" key="1">
    <citation type="submission" date="2011-11" db="EMBL/GenBank/DDBJ databases">
        <authorList>
            <person name="Weinstock G."/>
            <person name="Sodergren E."/>
            <person name="Clifton S."/>
            <person name="Fulton L."/>
            <person name="Fulton B."/>
            <person name="Courtney L."/>
            <person name="Fronick C."/>
            <person name="Harrison M."/>
            <person name="Strong C."/>
            <person name="Farmer C."/>
            <person name="Delahaunty K."/>
            <person name="Markovic C."/>
            <person name="Hall O."/>
            <person name="Minx P."/>
            <person name="Tomlinson C."/>
            <person name="Mitreva M."/>
            <person name="Hou S."/>
            <person name="Chen J."/>
            <person name="Wollam A."/>
            <person name="Pepin K.H."/>
            <person name="Johnson M."/>
            <person name="Bhonagiri V."/>
            <person name="Zhang X."/>
            <person name="Suruliraj S."/>
            <person name="Warren W."/>
            <person name="Chinwalla A."/>
            <person name="Mardis E.R."/>
            <person name="Wilson R.K."/>
        </authorList>
    </citation>
    <scope>NUCLEOTIDE SEQUENCE [LARGE SCALE GENOMIC DNA]</scope>
    <source>
        <strain evidence="10 11">YIT 11816</strain>
    </source>
</reference>
<dbReference type="InterPro" id="IPR020103">
    <property type="entry name" value="PsdUridine_synth_cat_dom_sf"/>
</dbReference>
<dbReference type="HOGENOM" id="CLU_024979_1_2_4"/>
<evidence type="ECO:0000256" key="2">
    <source>
        <dbReference type="ARBA" id="ARBA00022884"/>
    </source>
</evidence>
<dbReference type="PATRIC" id="fig|762967.3.peg.55"/>
<dbReference type="Gene3D" id="3.30.70.1560">
    <property type="entry name" value="Alpha-L RNA-binding motif"/>
    <property type="match status" value="1"/>
</dbReference>
<evidence type="ECO:0000256" key="5">
    <source>
        <dbReference type="ARBA" id="ARBA00037590"/>
    </source>
</evidence>
<dbReference type="OrthoDB" id="9807213at2"/>
<dbReference type="Proteomes" id="UP000004956">
    <property type="component" value="Unassembled WGS sequence"/>
</dbReference>
<comment type="catalytic activity">
    <reaction evidence="4">
        <text>uridine(516) in 16S rRNA = pseudouridine(516) in 16S rRNA</text>
        <dbReference type="Rhea" id="RHEA:38867"/>
        <dbReference type="Rhea" id="RHEA-COMP:10089"/>
        <dbReference type="Rhea" id="RHEA-COMP:10090"/>
        <dbReference type="ChEBI" id="CHEBI:65314"/>
        <dbReference type="ChEBI" id="CHEBI:65315"/>
        <dbReference type="EC" id="5.4.99.19"/>
    </reaction>
</comment>
<dbReference type="Gene3D" id="3.30.70.580">
    <property type="entry name" value="Pseudouridine synthase I, catalytic domain, N-terminal subdomain"/>
    <property type="match status" value="1"/>
</dbReference>
<dbReference type="EMBL" id="AFBQ01000002">
    <property type="protein sequence ID" value="EHY32597.1"/>
    <property type="molecule type" value="Genomic_DNA"/>
</dbReference>
<dbReference type="EC" id="5.4.99.-" evidence="7"/>
<dbReference type="InterPro" id="IPR002942">
    <property type="entry name" value="S4_RNA-bd"/>
</dbReference>
<comment type="caution">
    <text evidence="10">The sequence shown here is derived from an EMBL/GenBank/DDBJ whole genome shotgun (WGS) entry which is preliminary data.</text>
</comment>
<dbReference type="PROSITE" id="PS01149">
    <property type="entry name" value="PSI_RSU"/>
    <property type="match status" value="1"/>
</dbReference>
<dbReference type="PANTHER" id="PTHR47683:SF4">
    <property type="entry name" value="PSEUDOURIDINE SYNTHASE"/>
    <property type="match status" value="1"/>
</dbReference>
<keyword evidence="2 6" id="KW-0694">RNA-binding</keyword>
<evidence type="ECO:0000256" key="6">
    <source>
        <dbReference type="PROSITE-ProRule" id="PRU00182"/>
    </source>
</evidence>
<comment type="similarity">
    <text evidence="1 7">Belongs to the pseudouridine synthase RsuA family.</text>
</comment>
<evidence type="ECO:0000256" key="7">
    <source>
        <dbReference type="RuleBase" id="RU003887"/>
    </source>
</evidence>
<dbReference type="GO" id="GO:0000455">
    <property type="term" value="P:enzyme-directed rRNA pseudouridine synthesis"/>
    <property type="evidence" value="ECO:0007669"/>
    <property type="project" value="UniProtKB-ARBA"/>
</dbReference>
<dbReference type="CDD" id="cd02553">
    <property type="entry name" value="PseudoU_synth_RsuA"/>
    <property type="match status" value="1"/>
</dbReference>
<organism evidence="10 11">
    <name type="scientific">Sutterella parvirubra YIT 11816</name>
    <dbReference type="NCBI Taxonomy" id="762967"/>
    <lineage>
        <taxon>Bacteria</taxon>
        <taxon>Pseudomonadati</taxon>
        <taxon>Pseudomonadota</taxon>
        <taxon>Betaproteobacteria</taxon>
        <taxon>Burkholderiales</taxon>
        <taxon>Sutterellaceae</taxon>
        <taxon>Sutterella</taxon>
    </lineage>
</organism>
<dbReference type="RefSeq" id="WP_008540361.1">
    <property type="nucleotide sequence ID" value="NZ_JH604836.1"/>
</dbReference>
<evidence type="ECO:0000259" key="9">
    <source>
        <dbReference type="Pfam" id="PF01479"/>
    </source>
</evidence>
<name>H3KBG4_9BURK</name>
<keyword evidence="11" id="KW-1185">Reference proteome</keyword>
<dbReference type="NCBIfam" id="TIGR00093">
    <property type="entry name" value="pseudouridine synthase"/>
    <property type="match status" value="1"/>
</dbReference>
<dbReference type="Pfam" id="PF01479">
    <property type="entry name" value="S4"/>
    <property type="match status" value="1"/>
</dbReference>
<dbReference type="GO" id="GO:0003723">
    <property type="term" value="F:RNA binding"/>
    <property type="evidence" value="ECO:0007669"/>
    <property type="project" value="UniProtKB-KW"/>
</dbReference>
<dbReference type="Pfam" id="PF00849">
    <property type="entry name" value="PseudoU_synth_2"/>
    <property type="match status" value="1"/>
</dbReference>
<dbReference type="PROSITE" id="PS50889">
    <property type="entry name" value="S4"/>
    <property type="match status" value="1"/>
</dbReference>
<dbReference type="SUPFAM" id="SSF55174">
    <property type="entry name" value="Alpha-L RNA-binding motif"/>
    <property type="match status" value="1"/>
</dbReference>
<keyword evidence="3 7" id="KW-0413">Isomerase</keyword>
<evidence type="ECO:0000313" key="11">
    <source>
        <dbReference type="Proteomes" id="UP000004956"/>
    </source>
</evidence>
<proteinExistence type="inferred from homology"/>
<evidence type="ECO:0000256" key="4">
    <source>
        <dbReference type="ARBA" id="ARBA00036749"/>
    </source>
</evidence>
<dbReference type="InterPro" id="IPR018496">
    <property type="entry name" value="PsdUridine_synth_RsuA/RluB_CS"/>
</dbReference>
<evidence type="ECO:0000256" key="3">
    <source>
        <dbReference type="ARBA" id="ARBA00023235"/>
    </source>
</evidence>
<comment type="function">
    <text evidence="5">Responsible for synthesis of pseudouridine from uracil-516 in 16S ribosomal RNA.</text>
</comment>
<dbReference type="STRING" id="762967.HMPREF9440_00059"/>
<dbReference type="AlphaFoldDB" id="H3KBG4"/>
<dbReference type="InterPro" id="IPR042092">
    <property type="entry name" value="PsdUridine_s_RsuA/RluB/E/F_cat"/>
</dbReference>
<dbReference type="PANTHER" id="PTHR47683">
    <property type="entry name" value="PSEUDOURIDINE SYNTHASE FAMILY PROTEIN-RELATED"/>
    <property type="match status" value="1"/>
</dbReference>
<dbReference type="InterPro" id="IPR020094">
    <property type="entry name" value="TruA/RsuA/RluB/E/F_N"/>
</dbReference>
<feature type="domain" description="RNA-binding S4" evidence="9">
    <location>
        <begin position="4"/>
        <end position="43"/>
    </location>
</feature>
<evidence type="ECO:0000256" key="1">
    <source>
        <dbReference type="ARBA" id="ARBA00008348"/>
    </source>
</evidence>
<accession>H3KBG4</accession>
<protein>
    <recommendedName>
        <fullName evidence="7">Pseudouridine synthase</fullName>
        <ecNumber evidence="7">5.4.99.-</ecNumber>
    </recommendedName>
</protein>